<reference evidence="12 13" key="1">
    <citation type="submission" date="2020-08" db="EMBL/GenBank/DDBJ databases">
        <title>A Genomic Blueprint of the Chicken Gut Microbiome.</title>
        <authorList>
            <person name="Gilroy R."/>
            <person name="Ravi A."/>
            <person name="Getino M."/>
            <person name="Pursley I."/>
            <person name="Horton D.L."/>
            <person name="Alikhan N.-F."/>
            <person name="Baker D."/>
            <person name="Gharbi K."/>
            <person name="Hall N."/>
            <person name="Watson M."/>
            <person name="Adriaenssens E.M."/>
            <person name="Foster-Nyarko E."/>
            <person name="Jarju S."/>
            <person name="Secka A."/>
            <person name="Antonio M."/>
            <person name="Oren A."/>
            <person name="Chaudhuri R."/>
            <person name="La Ragione R.M."/>
            <person name="Hildebrand F."/>
            <person name="Pallen M.J."/>
        </authorList>
    </citation>
    <scope>NUCLEOTIDE SEQUENCE [LARGE SCALE GENOMIC DNA]</scope>
    <source>
        <strain evidence="12 13">Re31</strain>
    </source>
</reference>
<keyword evidence="10 11" id="KW-0784">Thiamine biosynthesis</keyword>
<evidence type="ECO:0000256" key="2">
    <source>
        <dbReference type="ARBA" id="ARBA00001946"/>
    </source>
</evidence>
<dbReference type="EC" id="2.7.1.50" evidence="11"/>
<dbReference type="SUPFAM" id="SSF53613">
    <property type="entry name" value="Ribokinase-like"/>
    <property type="match status" value="1"/>
</dbReference>
<dbReference type="Proteomes" id="UP000640930">
    <property type="component" value="Unassembled WGS sequence"/>
</dbReference>
<dbReference type="Pfam" id="PF02110">
    <property type="entry name" value="HK"/>
    <property type="match status" value="1"/>
</dbReference>
<evidence type="ECO:0000256" key="4">
    <source>
        <dbReference type="ARBA" id="ARBA00022679"/>
    </source>
</evidence>
<dbReference type="HAMAP" id="MF_00228">
    <property type="entry name" value="Thz_kinase"/>
    <property type="match status" value="1"/>
</dbReference>
<keyword evidence="8 11" id="KW-0067">ATP-binding</keyword>
<comment type="similarity">
    <text evidence="11">Belongs to the Thz kinase family.</text>
</comment>
<keyword evidence="6 11" id="KW-0547">Nucleotide-binding</keyword>
<feature type="binding site" evidence="11">
    <location>
        <position position="50"/>
    </location>
    <ligand>
        <name>substrate</name>
    </ligand>
</feature>
<dbReference type="NCBIfam" id="NF006830">
    <property type="entry name" value="PRK09355.1"/>
    <property type="match status" value="1"/>
</dbReference>
<comment type="cofactor">
    <cofactor evidence="2 11">
        <name>Mg(2+)</name>
        <dbReference type="ChEBI" id="CHEBI:18420"/>
    </cofactor>
</comment>
<name>A0ABR8XGM0_9BACL</name>
<feature type="binding site" evidence="11">
    <location>
        <position position="179"/>
    </location>
    <ligand>
        <name>ATP</name>
        <dbReference type="ChEBI" id="CHEBI:30616"/>
    </ligand>
</feature>
<dbReference type="CDD" id="cd01170">
    <property type="entry name" value="THZ_kinase"/>
    <property type="match status" value="1"/>
</dbReference>
<keyword evidence="13" id="KW-1185">Reference proteome</keyword>
<sequence length="281" mass="29390">MVNKLEIQSKMMQAVETVRRTNPMAGSITNTVTINLVANAQLAVGGSAAMVYLPDEAEFLAKAGGAMYINVGTLLPIYEETLPYVAKVLHETGKPWVLDPVAVGIGSLRTKLLQQLKAYKPTIIRGNASEIIALAGLWGLDGGTDESNVRGVDSTDSVSEAKAAAIALAKWTEGAVAVSGETDLVTDGSMMAFCYGGSHFMEKITGAGCSLGGVAAVYATATSPFIAALTATAVYNVAGKRAELKVDGPGSFQVQFIDELYKATAEDIANNSLDVEEVSFL</sequence>
<evidence type="ECO:0000313" key="12">
    <source>
        <dbReference type="EMBL" id="MBD8028375.1"/>
    </source>
</evidence>
<evidence type="ECO:0000256" key="1">
    <source>
        <dbReference type="ARBA" id="ARBA00001771"/>
    </source>
</evidence>
<evidence type="ECO:0000256" key="8">
    <source>
        <dbReference type="ARBA" id="ARBA00022840"/>
    </source>
</evidence>
<dbReference type="RefSeq" id="WP_191708792.1">
    <property type="nucleotide sequence ID" value="NZ_JACSQA010000038.1"/>
</dbReference>
<feature type="binding site" evidence="11">
    <location>
        <position position="125"/>
    </location>
    <ligand>
        <name>ATP</name>
        <dbReference type="ChEBI" id="CHEBI:30616"/>
    </ligand>
</feature>
<evidence type="ECO:0000256" key="3">
    <source>
        <dbReference type="ARBA" id="ARBA00004868"/>
    </source>
</evidence>
<evidence type="ECO:0000313" key="13">
    <source>
        <dbReference type="Proteomes" id="UP000640930"/>
    </source>
</evidence>
<keyword evidence="5 11" id="KW-0479">Metal-binding</keyword>
<comment type="function">
    <text evidence="11">Catalyzes the phosphorylation of the hydroxyl group of 4-methyl-5-beta-hydroxyethylthiazole (THZ).</text>
</comment>
<protein>
    <recommendedName>
        <fullName evidence="11">Hydroxyethylthiazole kinase</fullName>
        <ecNumber evidence="11">2.7.1.50</ecNumber>
    </recommendedName>
    <alternativeName>
        <fullName evidence="11">4-methyl-5-beta-hydroxyethylthiazole kinase</fullName>
        <shortName evidence="11">TH kinase</shortName>
        <shortName evidence="11">Thz kinase</shortName>
    </alternativeName>
</protein>
<proteinExistence type="inferred from homology"/>
<comment type="pathway">
    <text evidence="3 11">Cofactor biosynthesis; thiamine diphosphate biosynthesis; 4-methyl-5-(2-phosphoethyl)-thiazole from 5-(2-hydroxyethyl)-4-methylthiazole: step 1/1.</text>
</comment>
<evidence type="ECO:0000256" key="11">
    <source>
        <dbReference type="HAMAP-Rule" id="MF_00228"/>
    </source>
</evidence>
<comment type="caution">
    <text evidence="12">The sequence shown here is derived from an EMBL/GenBank/DDBJ whole genome shotgun (WGS) entry which is preliminary data.</text>
</comment>
<organism evidence="12 13">
    <name type="scientific">Ureibacillus galli</name>
    <dbReference type="NCBI Taxonomy" id="2762222"/>
    <lineage>
        <taxon>Bacteria</taxon>
        <taxon>Bacillati</taxon>
        <taxon>Bacillota</taxon>
        <taxon>Bacilli</taxon>
        <taxon>Bacillales</taxon>
        <taxon>Caryophanaceae</taxon>
        <taxon>Ureibacillus</taxon>
    </lineage>
</organism>
<evidence type="ECO:0000256" key="10">
    <source>
        <dbReference type="ARBA" id="ARBA00022977"/>
    </source>
</evidence>
<evidence type="ECO:0000256" key="6">
    <source>
        <dbReference type="ARBA" id="ARBA00022741"/>
    </source>
</evidence>
<dbReference type="GO" id="GO:0004417">
    <property type="term" value="F:hydroxyethylthiazole kinase activity"/>
    <property type="evidence" value="ECO:0007669"/>
    <property type="project" value="UniProtKB-EC"/>
</dbReference>
<accession>A0ABR8XGM0</accession>
<comment type="catalytic activity">
    <reaction evidence="1 11">
        <text>5-(2-hydroxyethyl)-4-methylthiazole + ATP = 4-methyl-5-(2-phosphooxyethyl)-thiazole + ADP + H(+)</text>
        <dbReference type="Rhea" id="RHEA:24212"/>
        <dbReference type="ChEBI" id="CHEBI:15378"/>
        <dbReference type="ChEBI" id="CHEBI:17957"/>
        <dbReference type="ChEBI" id="CHEBI:30616"/>
        <dbReference type="ChEBI" id="CHEBI:58296"/>
        <dbReference type="ChEBI" id="CHEBI:456216"/>
        <dbReference type="EC" id="2.7.1.50"/>
    </reaction>
</comment>
<keyword evidence="9 11" id="KW-0460">Magnesium</keyword>
<dbReference type="Gene3D" id="3.40.1190.20">
    <property type="match status" value="1"/>
</dbReference>
<dbReference type="InterPro" id="IPR000417">
    <property type="entry name" value="Hyethyz_kinase"/>
</dbReference>
<evidence type="ECO:0000256" key="7">
    <source>
        <dbReference type="ARBA" id="ARBA00022777"/>
    </source>
</evidence>
<dbReference type="PRINTS" id="PR01099">
    <property type="entry name" value="HYETHTZKNASE"/>
</dbReference>
<evidence type="ECO:0000256" key="9">
    <source>
        <dbReference type="ARBA" id="ARBA00022842"/>
    </source>
</evidence>
<keyword evidence="7 11" id="KW-0418">Kinase</keyword>
<gene>
    <name evidence="11 12" type="primary">thiM</name>
    <name evidence="12" type="ORF">H9636_17170</name>
</gene>
<dbReference type="InterPro" id="IPR029056">
    <property type="entry name" value="Ribokinase-like"/>
</dbReference>
<dbReference type="PIRSF" id="PIRSF000513">
    <property type="entry name" value="Thz_kinase"/>
    <property type="match status" value="1"/>
</dbReference>
<feature type="binding site" evidence="11">
    <location>
        <position position="206"/>
    </location>
    <ligand>
        <name>substrate</name>
    </ligand>
</feature>
<evidence type="ECO:0000256" key="5">
    <source>
        <dbReference type="ARBA" id="ARBA00022723"/>
    </source>
</evidence>
<dbReference type="EMBL" id="JACSQA010000038">
    <property type="protein sequence ID" value="MBD8028375.1"/>
    <property type="molecule type" value="Genomic_DNA"/>
</dbReference>
<keyword evidence="4 11" id="KW-0808">Transferase</keyword>